<evidence type="ECO:0000256" key="5">
    <source>
        <dbReference type="ARBA" id="ARBA00023121"/>
    </source>
</evidence>
<accession>A0A371HKL6</accession>
<dbReference type="STRING" id="157652.A0A371HKL6"/>
<keyword evidence="2" id="KW-0343">GTPase activation</keyword>
<dbReference type="PANTHER" id="PTHR45933:SF12">
    <property type="entry name" value="PROTEIN C2-DOMAIN ABA-RELATED 9"/>
    <property type="match status" value="1"/>
</dbReference>
<evidence type="ECO:0000256" key="1">
    <source>
        <dbReference type="ARBA" id="ARBA00004370"/>
    </source>
</evidence>
<evidence type="ECO:0000256" key="2">
    <source>
        <dbReference type="ARBA" id="ARBA00022468"/>
    </source>
</evidence>
<dbReference type="OrthoDB" id="73919at2759"/>
<keyword evidence="5" id="KW-0446">Lipid-binding</keyword>
<dbReference type="InterPro" id="IPR044562">
    <property type="entry name" value="CAR1-11"/>
</dbReference>
<keyword evidence="6" id="KW-0472">Membrane</keyword>
<sequence length="146" mass="16509">MGDADIDLKPYVQSMKMGSKKLPNGCALKRIKPDRINCLAEESSCIWQDGNVVQEMFLRLRNVESGEVAVEIEWVDVVGCRGLSHKRYSMSPDKGTDNSGAKRHCRDVSFDMSELSLEIQFPRDDTNSEPPDWHITQDIRLPGQVI</sequence>
<comment type="caution">
    <text evidence="7">The sequence shown here is derived from an EMBL/GenBank/DDBJ whole genome shotgun (WGS) entry which is preliminary data.</text>
</comment>
<evidence type="ECO:0000256" key="6">
    <source>
        <dbReference type="ARBA" id="ARBA00023136"/>
    </source>
</evidence>
<proteinExistence type="predicted"/>
<comment type="subcellular location">
    <subcellularLocation>
        <location evidence="1">Membrane</location>
    </subcellularLocation>
</comment>
<dbReference type="GO" id="GO:0046872">
    <property type="term" value="F:metal ion binding"/>
    <property type="evidence" value="ECO:0007669"/>
    <property type="project" value="UniProtKB-KW"/>
</dbReference>
<dbReference type="PANTHER" id="PTHR45933">
    <property type="entry name" value="PROTEIN C2-DOMAIN ABA-RELATED 4"/>
    <property type="match status" value="1"/>
</dbReference>
<name>A0A371HKL6_MUCPR</name>
<organism evidence="7 8">
    <name type="scientific">Mucuna pruriens</name>
    <name type="common">Velvet bean</name>
    <name type="synonym">Dolichos pruriens</name>
    <dbReference type="NCBI Taxonomy" id="157652"/>
    <lineage>
        <taxon>Eukaryota</taxon>
        <taxon>Viridiplantae</taxon>
        <taxon>Streptophyta</taxon>
        <taxon>Embryophyta</taxon>
        <taxon>Tracheophyta</taxon>
        <taxon>Spermatophyta</taxon>
        <taxon>Magnoliopsida</taxon>
        <taxon>eudicotyledons</taxon>
        <taxon>Gunneridae</taxon>
        <taxon>Pentapetalae</taxon>
        <taxon>rosids</taxon>
        <taxon>fabids</taxon>
        <taxon>Fabales</taxon>
        <taxon>Fabaceae</taxon>
        <taxon>Papilionoideae</taxon>
        <taxon>50 kb inversion clade</taxon>
        <taxon>NPAAA clade</taxon>
        <taxon>indigoferoid/millettioid clade</taxon>
        <taxon>Phaseoleae</taxon>
        <taxon>Mucuna</taxon>
    </lineage>
</organism>
<dbReference type="GO" id="GO:0005096">
    <property type="term" value="F:GTPase activator activity"/>
    <property type="evidence" value="ECO:0007669"/>
    <property type="project" value="UniProtKB-KW"/>
</dbReference>
<evidence type="ECO:0000313" key="7">
    <source>
        <dbReference type="EMBL" id="RDY03284.1"/>
    </source>
</evidence>
<keyword evidence="8" id="KW-1185">Reference proteome</keyword>
<protein>
    <submittedName>
        <fullName evidence="7">Protein C2-DOMAIN ABA-RELATED 9</fullName>
    </submittedName>
</protein>
<dbReference type="GO" id="GO:0008289">
    <property type="term" value="F:lipid binding"/>
    <property type="evidence" value="ECO:0007669"/>
    <property type="project" value="UniProtKB-KW"/>
</dbReference>
<dbReference type="EMBL" id="QJKJ01002337">
    <property type="protein sequence ID" value="RDY03284.1"/>
    <property type="molecule type" value="Genomic_DNA"/>
</dbReference>
<evidence type="ECO:0000256" key="3">
    <source>
        <dbReference type="ARBA" id="ARBA00022723"/>
    </source>
</evidence>
<reference evidence="7" key="1">
    <citation type="submission" date="2018-05" db="EMBL/GenBank/DDBJ databases">
        <title>Draft genome of Mucuna pruriens seed.</title>
        <authorList>
            <person name="Nnadi N.E."/>
            <person name="Vos R."/>
            <person name="Hasami M.H."/>
            <person name="Devisetty U.K."/>
            <person name="Aguiy J.C."/>
        </authorList>
    </citation>
    <scope>NUCLEOTIDE SEQUENCE [LARGE SCALE GENOMIC DNA]</scope>
    <source>
        <strain evidence="7">JCA_2017</strain>
    </source>
</reference>
<gene>
    <name evidence="7" type="primary">CAR9</name>
    <name evidence="7" type="ORF">CR513_13151</name>
</gene>
<dbReference type="AlphaFoldDB" id="A0A371HKL6"/>
<keyword evidence="4" id="KW-0106">Calcium</keyword>
<keyword evidence="3" id="KW-0479">Metal-binding</keyword>
<feature type="non-terminal residue" evidence="7">
    <location>
        <position position="1"/>
    </location>
</feature>
<dbReference type="GO" id="GO:0016020">
    <property type="term" value="C:membrane"/>
    <property type="evidence" value="ECO:0007669"/>
    <property type="project" value="UniProtKB-SubCell"/>
</dbReference>
<dbReference type="Proteomes" id="UP000257109">
    <property type="component" value="Unassembled WGS sequence"/>
</dbReference>
<evidence type="ECO:0000313" key="8">
    <source>
        <dbReference type="Proteomes" id="UP000257109"/>
    </source>
</evidence>
<evidence type="ECO:0000256" key="4">
    <source>
        <dbReference type="ARBA" id="ARBA00022837"/>
    </source>
</evidence>